<dbReference type="AlphaFoldDB" id="E4RV58"/>
<evidence type="ECO:0000256" key="1">
    <source>
        <dbReference type="ARBA" id="ARBA00023235"/>
    </source>
</evidence>
<gene>
    <name evidence="5" type="ordered locus">Lbys_3135</name>
</gene>
<dbReference type="STRING" id="649349.Lbys_3135"/>
<evidence type="ECO:0000256" key="2">
    <source>
        <dbReference type="PIRSR" id="PIRSR006241-50"/>
    </source>
</evidence>
<organism evidence="5 6">
    <name type="scientific">Leadbetterella byssophila (strain DSM 17132 / JCM 16389 / KACC 11308 / NBRC 106382 / 4M15)</name>
    <dbReference type="NCBI Taxonomy" id="649349"/>
    <lineage>
        <taxon>Bacteria</taxon>
        <taxon>Pseudomonadati</taxon>
        <taxon>Bacteroidota</taxon>
        <taxon>Cytophagia</taxon>
        <taxon>Cytophagales</taxon>
        <taxon>Leadbetterellaceae</taxon>
        <taxon>Leadbetterella</taxon>
    </lineage>
</organism>
<dbReference type="HOGENOM" id="CLU_050006_1_2_10"/>
<name>E4RV58_LEAB4</name>
<dbReference type="InterPro" id="IPR026040">
    <property type="entry name" value="HyI-like"/>
</dbReference>
<dbReference type="Pfam" id="PF01261">
    <property type="entry name" value="AP_endonuc_2"/>
    <property type="match status" value="1"/>
</dbReference>
<dbReference type="PANTHER" id="PTHR43489">
    <property type="entry name" value="ISOMERASE"/>
    <property type="match status" value="1"/>
</dbReference>
<dbReference type="Proteomes" id="UP000007435">
    <property type="component" value="Chromosome"/>
</dbReference>
<dbReference type="InterPro" id="IPR036237">
    <property type="entry name" value="Xyl_isomerase-like_sf"/>
</dbReference>
<dbReference type="InterPro" id="IPR006311">
    <property type="entry name" value="TAT_signal"/>
</dbReference>
<dbReference type="SUPFAM" id="SSF51658">
    <property type="entry name" value="Xylose isomerase-like"/>
    <property type="match status" value="1"/>
</dbReference>
<keyword evidence="6" id="KW-1185">Reference proteome</keyword>
<dbReference type="eggNOG" id="COG3622">
    <property type="taxonomic scope" value="Bacteria"/>
</dbReference>
<dbReference type="InterPro" id="IPR013022">
    <property type="entry name" value="Xyl_isomerase-like_TIM-brl"/>
</dbReference>
<reference key="1">
    <citation type="submission" date="2010-11" db="EMBL/GenBank/DDBJ databases">
        <title>The complete genome of Leadbetterella byssophila DSM 17132.</title>
        <authorList>
            <consortium name="US DOE Joint Genome Institute (JGI-PGF)"/>
            <person name="Lucas S."/>
            <person name="Copeland A."/>
            <person name="Lapidus A."/>
            <person name="Glavina del Rio T."/>
            <person name="Dalin E."/>
            <person name="Tice H."/>
            <person name="Bruce D."/>
            <person name="Goodwin L."/>
            <person name="Pitluck S."/>
            <person name="Kyrpides N."/>
            <person name="Mavromatis K."/>
            <person name="Ivanova N."/>
            <person name="Teshima H."/>
            <person name="Brettin T."/>
            <person name="Detter J.C."/>
            <person name="Han C."/>
            <person name="Tapia R."/>
            <person name="Land M."/>
            <person name="Hauser L."/>
            <person name="Markowitz V."/>
            <person name="Cheng J.-F."/>
            <person name="Hugenholtz P."/>
            <person name="Woyke T."/>
            <person name="Wu D."/>
            <person name="Tindall B."/>
            <person name="Pomrenke H.G."/>
            <person name="Brambilla E."/>
            <person name="Klenk H.-P."/>
            <person name="Eisen J.A."/>
        </authorList>
    </citation>
    <scope>NUCLEOTIDE SEQUENCE [LARGE SCALE GENOMIC DNA]</scope>
    <source>
        <strain>DSM 17132</strain>
    </source>
</reference>
<keyword evidence="1 5" id="KW-0413">Isomerase</keyword>
<dbReference type="KEGG" id="lby:Lbys_3135"/>
<dbReference type="Gene3D" id="3.20.20.150">
    <property type="entry name" value="Divalent-metal-dependent TIM barrel enzymes"/>
    <property type="match status" value="1"/>
</dbReference>
<feature type="signal peptide" evidence="3">
    <location>
        <begin position="1"/>
        <end position="27"/>
    </location>
</feature>
<dbReference type="GO" id="GO:0016853">
    <property type="term" value="F:isomerase activity"/>
    <property type="evidence" value="ECO:0007669"/>
    <property type="project" value="UniProtKB-KW"/>
</dbReference>
<dbReference type="InterPro" id="IPR050417">
    <property type="entry name" value="Sugar_Epim/Isomerase"/>
</dbReference>
<evidence type="ECO:0000313" key="6">
    <source>
        <dbReference type="Proteomes" id="UP000007435"/>
    </source>
</evidence>
<dbReference type="EMBL" id="CP002305">
    <property type="protein sequence ID" value="ADQ18796.1"/>
    <property type="molecule type" value="Genomic_DNA"/>
</dbReference>
<proteinExistence type="predicted"/>
<feature type="active site" description="Proton donor/acceptor" evidence="2">
    <location>
        <position position="282"/>
    </location>
</feature>
<feature type="chain" id="PRO_5003185843" evidence="3">
    <location>
        <begin position="28"/>
        <end position="307"/>
    </location>
</feature>
<dbReference type="RefSeq" id="WP_013409823.1">
    <property type="nucleotide sequence ID" value="NC_014655.1"/>
</dbReference>
<evidence type="ECO:0000259" key="4">
    <source>
        <dbReference type="Pfam" id="PF01261"/>
    </source>
</evidence>
<accession>E4RV58</accession>
<feature type="domain" description="Xylose isomerase-like TIM barrel" evidence="4">
    <location>
        <begin position="60"/>
        <end position="285"/>
    </location>
</feature>
<sequence>MLNSRRSFIKKTLTTASVLGTGGFSFAANTPEKYPFNLSYAPHFGMFRASAGEDLMAQIDFMAAQGFRSFEDNGLMGRTPEVQKQIGERLAKHNMEMGVFVLDAGENWKVSYTTGKKELVDGFLKLCKDAVEVAKRVNGKYMTVVPGYFARELPIGIQTANVIELYKRAVEIFEPHGLVMVMEPLSDNPDLFLRYSDQSYMICKAVGSPSCKILFDIYHMQKNEGRLIQHIDWAWDEIGYFQIGDEPGRKEPTTGEINYKNVFKHIYNKAKASNRNFIFGMEHGNFGKGIEGEKALIKAYQEVDKFL</sequence>
<reference evidence="5 6" key="2">
    <citation type="journal article" date="2011" name="Stand. Genomic Sci.">
        <title>Complete genome sequence of Leadbetterella byssophila type strain (4M15).</title>
        <authorList>
            <person name="Abt B."/>
            <person name="Teshima H."/>
            <person name="Lucas S."/>
            <person name="Lapidus A."/>
            <person name="Del Rio T.G."/>
            <person name="Nolan M."/>
            <person name="Tice H."/>
            <person name="Cheng J.F."/>
            <person name="Pitluck S."/>
            <person name="Liolios K."/>
            <person name="Pagani I."/>
            <person name="Ivanova N."/>
            <person name="Mavromatis K."/>
            <person name="Pati A."/>
            <person name="Tapia R."/>
            <person name="Han C."/>
            <person name="Goodwin L."/>
            <person name="Chen A."/>
            <person name="Palaniappan K."/>
            <person name="Land M."/>
            <person name="Hauser L."/>
            <person name="Chang Y.J."/>
            <person name="Jeffries C.D."/>
            <person name="Rohde M."/>
            <person name="Goker M."/>
            <person name="Tindall B.J."/>
            <person name="Detter J.C."/>
            <person name="Woyke T."/>
            <person name="Bristow J."/>
            <person name="Eisen J.A."/>
            <person name="Markowitz V."/>
            <person name="Hugenholtz P."/>
            <person name="Klenk H.P."/>
            <person name="Kyrpides N.C."/>
        </authorList>
    </citation>
    <scope>NUCLEOTIDE SEQUENCE [LARGE SCALE GENOMIC DNA]</scope>
    <source>
        <strain evidence="6">DSM 17132 / JCM 16389 / KACC 11308 / NBRC 106382 / 4M15</strain>
    </source>
</reference>
<evidence type="ECO:0000256" key="3">
    <source>
        <dbReference type="SAM" id="SignalP"/>
    </source>
</evidence>
<feature type="active site" description="Proton donor/acceptor" evidence="2">
    <location>
        <position position="183"/>
    </location>
</feature>
<protein>
    <submittedName>
        <fullName evidence="5">Xylose isomerase domain-containing protein TIM barrel</fullName>
    </submittedName>
</protein>
<keyword evidence="3" id="KW-0732">Signal</keyword>
<dbReference type="PIRSF" id="PIRSF006241">
    <property type="entry name" value="HyI"/>
    <property type="match status" value="1"/>
</dbReference>
<evidence type="ECO:0000313" key="5">
    <source>
        <dbReference type="EMBL" id="ADQ18796.1"/>
    </source>
</evidence>
<dbReference type="PROSITE" id="PS51318">
    <property type="entry name" value="TAT"/>
    <property type="match status" value="1"/>
</dbReference>
<dbReference type="OrthoDB" id="9786584at2"/>